<dbReference type="RefSeq" id="WP_342069281.1">
    <property type="nucleotide sequence ID" value="NZ_CP151762.1"/>
</dbReference>
<dbReference type="Gene3D" id="3.40.640.10">
    <property type="entry name" value="Type I PLP-dependent aspartate aminotransferase-like (Major domain)"/>
    <property type="match status" value="1"/>
</dbReference>
<dbReference type="InterPro" id="IPR005814">
    <property type="entry name" value="Aminotrans_3"/>
</dbReference>
<dbReference type="InterPro" id="IPR015424">
    <property type="entry name" value="PyrdxlP-dep_Trfase"/>
</dbReference>
<dbReference type="InterPro" id="IPR015421">
    <property type="entry name" value="PyrdxlP-dep_Trfase_major"/>
</dbReference>
<evidence type="ECO:0000313" key="8">
    <source>
        <dbReference type="Proteomes" id="UP001451782"/>
    </source>
</evidence>
<evidence type="ECO:0000256" key="1">
    <source>
        <dbReference type="ARBA" id="ARBA00001933"/>
    </source>
</evidence>
<evidence type="ECO:0000256" key="6">
    <source>
        <dbReference type="RuleBase" id="RU003560"/>
    </source>
</evidence>
<keyword evidence="8" id="KW-1185">Reference proteome</keyword>
<dbReference type="NCBIfam" id="NF005684">
    <property type="entry name" value="PRK07482.1"/>
    <property type="match status" value="1"/>
</dbReference>
<dbReference type="InterPro" id="IPR049704">
    <property type="entry name" value="Aminotrans_3_PPA_site"/>
</dbReference>
<organism evidence="7 8">
    <name type="scientific">Yoonia algicola</name>
    <dbReference type="NCBI Taxonomy" id="3137368"/>
    <lineage>
        <taxon>Bacteria</taxon>
        <taxon>Pseudomonadati</taxon>
        <taxon>Pseudomonadota</taxon>
        <taxon>Alphaproteobacteria</taxon>
        <taxon>Rhodobacterales</taxon>
        <taxon>Paracoccaceae</taxon>
        <taxon>Yoonia</taxon>
    </lineage>
</organism>
<dbReference type="PANTHER" id="PTHR43094">
    <property type="entry name" value="AMINOTRANSFERASE"/>
    <property type="match status" value="1"/>
</dbReference>
<dbReference type="EMBL" id="CP151762">
    <property type="protein sequence ID" value="WZU62885.1"/>
    <property type="molecule type" value="Genomic_DNA"/>
</dbReference>
<dbReference type="InterPro" id="IPR015422">
    <property type="entry name" value="PyrdxlP-dep_Trfase_small"/>
</dbReference>
<proteinExistence type="inferred from homology"/>
<evidence type="ECO:0000256" key="4">
    <source>
        <dbReference type="ARBA" id="ARBA00022679"/>
    </source>
</evidence>
<dbReference type="Pfam" id="PF00202">
    <property type="entry name" value="Aminotran_3"/>
    <property type="match status" value="1"/>
</dbReference>
<comment type="similarity">
    <text evidence="2 6">Belongs to the class-III pyridoxal-phosphate-dependent aminotransferase family.</text>
</comment>
<accession>A0AAN0M0V0</accession>
<sequence length="459" mass="49919">MTTDTLLNDTLAAWDRDNLLHPTTHTSNHANGTTPGRIITGGKGVYVSDRDGNQFLDAFAALYCVNVGYGRTEVADAISEQAQKLSYFHAFAGHGNEPAIKLAKMVMDRAPDHMARVYFGLSGSDANETNVKLAWHYNILRGKPEKRKIISRWRAYHGSGLVSGSMTGLAAYHARFHLPLDGFLHTHCPHYLRRPDRDMTEAQHLDFLITELEAMIMDEGPETICAFIGEPAMGTGGLMPPPDGYWARVQEVLDRHDILLIADEVVTGFGRTGSMFGSQHYGLRPDFMTIAKGLTSAYAPLSGSIISQRVFDVLMQGSEDFGALAHGWTYSAHPLGAAAGIATLDLVDNLSLLENARDNGAYLQQALKDAVGDHPNVAEVRGVGLMVAVEFMKDPAAHEWFAPMTVGPQISEAMTRLGVIARAMPEGNIVGFAPPLSITRDEIDIVAKALRAATHEVLS</sequence>
<dbReference type="SUPFAM" id="SSF53383">
    <property type="entry name" value="PLP-dependent transferases"/>
    <property type="match status" value="1"/>
</dbReference>
<protein>
    <submittedName>
        <fullName evidence="7">Aminotransferase class III-fold pyridoxal phosphate-dependent enzyme</fullName>
    </submittedName>
</protein>
<comment type="cofactor">
    <cofactor evidence="1">
        <name>pyridoxal 5'-phosphate</name>
        <dbReference type="ChEBI" id="CHEBI:597326"/>
    </cofactor>
</comment>
<dbReference type="KEGG" id="yag:AABB28_13550"/>
<dbReference type="PROSITE" id="PS00600">
    <property type="entry name" value="AA_TRANSFER_CLASS_3"/>
    <property type="match status" value="1"/>
</dbReference>
<evidence type="ECO:0000256" key="2">
    <source>
        <dbReference type="ARBA" id="ARBA00008954"/>
    </source>
</evidence>
<evidence type="ECO:0000313" key="7">
    <source>
        <dbReference type="EMBL" id="WZU62885.1"/>
    </source>
</evidence>
<dbReference type="Proteomes" id="UP001451782">
    <property type="component" value="Chromosome"/>
</dbReference>
<evidence type="ECO:0000256" key="3">
    <source>
        <dbReference type="ARBA" id="ARBA00022576"/>
    </source>
</evidence>
<dbReference type="GO" id="GO:0008483">
    <property type="term" value="F:transaminase activity"/>
    <property type="evidence" value="ECO:0007669"/>
    <property type="project" value="UniProtKB-KW"/>
</dbReference>
<evidence type="ECO:0000256" key="5">
    <source>
        <dbReference type="ARBA" id="ARBA00022898"/>
    </source>
</evidence>
<keyword evidence="3 7" id="KW-0032">Aminotransferase</keyword>
<dbReference type="CDD" id="cd00610">
    <property type="entry name" value="OAT_like"/>
    <property type="match status" value="1"/>
</dbReference>
<reference evidence="7 8" key="1">
    <citation type="submission" date="2024-04" db="EMBL/GenBank/DDBJ databases">
        <title>Phylogenomic analyses of a clade within the roseobacter group suggest taxonomic reassignments of species of the genera Aestuariivita, Citreicella, Loktanella, Nautella, Pelagibaca, Ruegeria, Thalassobius, Thiobacimonas and Tropicibacter, and the proposal o.</title>
        <authorList>
            <person name="Jeon C.O."/>
        </authorList>
    </citation>
    <scope>NUCLEOTIDE SEQUENCE [LARGE SCALE GENOMIC DNA]</scope>
    <source>
        <strain evidence="7 8">G8-12</strain>
    </source>
</reference>
<dbReference type="PIRSF" id="PIRSF000521">
    <property type="entry name" value="Transaminase_4ab_Lys_Orn"/>
    <property type="match status" value="1"/>
</dbReference>
<dbReference type="PANTHER" id="PTHR43094:SF1">
    <property type="entry name" value="AMINOTRANSFERASE CLASS-III"/>
    <property type="match status" value="1"/>
</dbReference>
<name>A0AAN0M0V0_9RHOB</name>
<dbReference type="AlphaFoldDB" id="A0AAN0M0V0"/>
<dbReference type="GO" id="GO:0030170">
    <property type="term" value="F:pyridoxal phosphate binding"/>
    <property type="evidence" value="ECO:0007669"/>
    <property type="project" value="InterPro"/>
</dbReference>
<dbReference type="FunFam" id="3.40.640.10:FF:000014">
    <property type="entry name" value="Adenosylmethionine-8-amino-7-oxononanoate aminotransferase, probable"/>
    <property type="match status" value="1"/>
</dbReference>
<keyword evidence="5 6" id="KW-0663">Pyridoxal phosphate</keyword>
<dbReference type="GO" id="GO:0005829">
    <property type="term" value="C:cytosol"/>
    <property type="evidence" value="ECO:0007669"/>
    <property type="project" value="TreeGrafter"/>
</dbReference>
<keyword evidence="4" id="KW-0808">Transferase</keyword>
<gene>
    <name evidence="7" type="ORF">AABB28_13550</name>
</gene>
<dbReference type="Gene3D" id="3.90.1150.10">
    <property type="entry name" value="Aspartate Aminotransferase, domain 1"/>
    <property type="match status" value="1"/>
</dbReference>